<dbReference type="AlphaFoldDB" id="D0IB03"/>
<proteinExistence type="predicted"/>
<dbReference type="EMBL" id="ADAQ01000013">
    <property type="protein sequence ID" value="EEY71071.1"/>
    <property type="molecule type" value="Genomic_DNA"/>
</dbReference>
<sequence length="49" mass="5600">MLKTNRTARFVNRNKAIRFIASIVSEKWKRYTLPTTNATIFSAANVQGI</sequence>
<protein>
    <submittedName>
        <fullName evidence="1">Uncharacterized protein</fullName>
    </submittedName>
</protein>
<dbReference type="Proteomes" id="UP000003604">
    <property type="component" value="Unassembled WGS sequence"/>
</dbReference>
<keyword evidence="2" id="KW-1185">Reference proteome</keyword>
<gene>
    <name evidence="1" type="ORF">VHA_002930</name>
</gene>
<evidence type="ECO:0000313" key="1">
    <source>
        <dbReference type="EMBL" id="EEY71071.1"/>
    </source>
</evidence>
<comment type="caution">
    <text evidence="1">The sequence shown here is derived from an EMBL/GenBank/DDBJ whole genome shotgun (WGS) entry which is preliminary data.</text>
</comment>
<evidence type="ECO:0000313" key="2">
    <source>
        <dbReference type="Proteomes" id="UP000003604"/>
    </source>
</evidence>
<reference evidence="1 2" key="1">
    <citation type="submission" date="2009-10" db="EMBL/GenBank/DDBJ databases">
        <authorList>
            <consortium name="Los Alamos National Laboratory (LANL)"/>
            <consortium name="National Microbial Pathogen Data Resource (NMPDR)"/>
            <person name="Saunders E.H."/>
            <person name="Munk A.C."/>
            <person name="Tapia R."/>
            <person name="Green L."/>
            <person name="Rogers Y."/>
            <person name="Detter J.C."/>
            <person name="Bruce D."/>
            <person name="Brettin T.S."/>
            <person name="Colwell R.R."/>
            <person name="Huq A."/>
            <person name="Grim C.J."/>
            <person name="Hasan N.A."/>
            <person name="Bartels D."/>
            <person name="Vonstein V."/>
        </authorList>
    </citation>
    <scope>NUCLEOTIDE SEQUENCE [LARGE SCALE GENOMIC DNA]</scope>
    <source>
        <strain evidence="1 2">CIP 101886</strain>
    </source>
</reference>
<organism evidence="1 2">
    <name type="scientific">Grimontia hollisae CIP 101886</name>
    <dbReference type="NCBI Taxonomy" id="675812"/>
    <lineage>
        <taxon>Bacteria</taxon>
        <taxon>Pseudomonadati</taxon>
        <taxon>Pseudomonadota</taxon>
        <taxon>Gammaproteobacteria</taxon>
        <taxon>Vibrionales</taxon>
        <taxon>Vibrionaceae</taxon>
        <taxon>Grimontia</taxon>
    </lineage>
</organism>
<accession>D0IB03</accession>
<name>D0IB03_GRIHO</name>